<accession>A0A0K2TK89</accession>
<keyword evidence="1" id="KW-0812">Transmembrane</keyword>
<dbReference type="AlphaFoldDB" id="A0A0K2TK89"/>
<proteinExistence type="predicted"/>
<protein>
    <submittedName>
        <fullName evidence="2">Uncharacterized protein</fullName>
    </submittedName>
</protein>
<evidence type="ECO:0000313" key="2">
    <source>
        <dbReference type="EMBL" id="CDW26250.1"/>
    </source>
</evidence>
<name>A0A0K2TK89_LEPSM</name>
<dbReference type="OrthoDB" id="6381099at2759"/>
<organism evidence="2">
    <name type="scientific">Lepeophtheirus salmonis</name>
    <name type="common">Salmon louse</name>
    <name type="synonym">Caligus salmonis</name>
    <dbReference type="NCBI Taxonomy" id="72036"/>
    <lineage>
        <taxon>Eukaryota</taxon>
        <taxon>Metazoa</taxon>
        <taxon>Ecdysozoa</taxon>
        <taxon>Arthropoda</taxon>
        <taxon>Crustacea</taxon>
        <taxon>Multicrustacea</taxon>
        <taxon>Hexanauplia</taxon>
        <taxon>Copepoda</taxon>
        <taxon>Siphonostomatoida</taxon>
        <taxon>Caligidae</taxon>
        <taxon>Lepeophtheirus</taxon>
    </lineage>
</organism>
<dbReference type="EMBL" id="HACA01008889">
    <property type="protein sequence ID" value="CDW26250.1"/>
    <property type="molecule type" value="Transcribed_RNA"/>
</dbReference>
<keyword evidence="1" id="KW-0472">Membrane</keyword>
<sequence length="153" mass="17438">MIICISVRQILEAEKKIRVKCLAKFNCMTIFEIKDVMADVDENKVEILPIDWEPSDLEKMSSIEESNALYFVAEYIAFSLNKKTKCSSCRSLLVGNDSPFNTGIRLMAESEEEQGNLAKLIKIMSRGRLSTPTDILFLTCLYAYSLFIFITNE</sequence>
<keyword evidence="1" id="KW-1133">Transmembrane helix</keyword>
<reference evidence="2" key="1">
    <citation type="submission" date="2014-05" db="EMBL/GenBank/DDBJ databases">
        <authorList>
            <person name="Chronopoulou M."/>
        </authorList>
    </citation>
    <scope>NUCLEOTIDE SEQUENCE</scope>
    <source>
        <tissue evidence="2">Whole organism</tissue>
    </source>
</reference>
<evidence type="ECO:0000256" key="1">
    <source>
        <dbReference type="SAM" id="Phobius"/>
    </source>
</evidence>
<feature type="transmembrane region" description="Helical" evidence="1">
    <location>
        <begin position="129"/>
        <end position="150"/>
    </location>
</feature>